<dbReference type="EMBL" id="JAWNFU010000003">
    <property type="protein sequence ID" value="MDY5153578.1"/>
    <property type="molecule type" value="Genomic_DNA"/>
</dbReference>
<gene>
    <name evidence="7" type="ORF">R6G71_05885</name>
    <name evidence="8" type="ORF">SAMN05421878_104113</name>
</gene>
<evidence type="ECO:0000256" key="2">
    <source>
        <dbReference type="ARBA" id="ARBA00022963"/>
    </source>
</evidence>
<dbReference type="GO" id="GO:0016787">
    <property type="term" value="F:hydrolase activity"/>
    <property type="evidence" value="ECO:0007669"/>
    <property type="project" value="UniProtKB-UniRule"/>
</dbReference>
<dbReference type="RefSeq" id="WP_074661686.1">
    <property type="nucleotide sequence ID" value="NZ_FNAU01000004.1"/>
</dbReference>
<dbReference type="Gene3D" id="3.40.1090.10">
    <property type="entry name" value="Cytosolic phospholipase A2 catalytic domain"/>
    <property type="match status" value="2"/>
</dbReference>
<dbReference type="PROSITE" id="PS51635">
    <property type="entry name" value="PNPLA"/>
    <property type="match status" value="1"/>
</dbReference>
<keyword evidence="1 4" id="KW-0378">Hydrolase</keyword>
<feature type="short sequence motif" description="DGA/G" evidence="4">
    <location>
        <begin position="152"/>
        <end position="154"/>
    </location>
</feature>
<keyword evidence="2 4" id="KW-0442">Lipid degradation</keyword>
<dbReference type="PANTHER" id="PTHR14226">
    <property type="entry name" value="NEUROPATHY TARGET ESTERASE/SWISS CHEESE D.MELANOGASTER"/>
    <property type="match status" value="1"/>
</dbReference>
<evidence type="ECO:0000256" key="4">
    <source>
        <dbReference type="PROSITE-ProRule" id="PRU01161"/>
    </source>
</evidence>
<feature type="active site" description="Nucleophile" evidence="4">
    <location>
        <position position="38"/>
    </location>
</feature>
<reference evidence="7" key="3">
    <citation type="submission" date="2023-10" db="EMBL/GenBank/DDBJ databases">
        <title>Whole Genome based description of the genera Actinobaculum and Actinotignum reveals a complex phylogenetic relationship within the species included in the genus Actinotignum.</title>
        <authorList>
            <person name="Jensen C.S."/>
            <person name="Dargis R."/>
            <person name="Kemp M."/>
            <person name="Christensen J.J."/>
        </authorList>
    </citation>
    <scope>NUCLEOTIDE SEQUENCE</scope>
    <source>
        <strain evidence="7">Actinobaculum_suis_CCUG19206T</strain>
    </source>
</reference>
<evidence type="ECO:0000256" key="3">
    <source>
        <dbReference type="ARBA" id="ARBA00023098"/>
    </source>
</evidence>
<protein>
    <submittedName>
        <fullName evidence="8">NTE family protein</fullName>
    </submittedName>
    <submittedName>
        <fullName evidence="7">Patatin-like phospholipase family protein</fullName>
    </submittedName>
</protein>
<feature type="compositionally biased region" description="Low complexity" evidence="5">
    <location>
        <begin position="202"/>
        <end position="225"/>
    </location>
</feature>
<evidence type="ECO:0000259" key="6">
    <source>
        <dbReference type="PROSITE" id="PS51635"/>
    </source>
</evidence>
<accession>A0A1G7BEF2</accession>
<dbReference type="SUPFAM" id="SSF52151">
    <property type="entry name" value="FabD/lysophospholipase-like"/>
    <property type="match status" value="1"/>
</dbReference>
<feature type="region of interest" description="Disordered" evidence="5">
    <location>
        <begin position="192"/>
        <end position="225"/>
    </location>
</feature>
<proteinExistence type="predicted"/>
<dbReference type="Pfam" id="PF01734">
    <property type="entry name" value="Patatin"/>
    <property type="match status" value="1"/>
</dbReference>
<reference evidence="9" key="2">
    <citation type="submission" date="2016-10" db="EMBL/GenBank/DDBJ databases">
        <authorList>
            <person name="Varghese N."/>
        </authorList>
    </citation>
    <scope>NUCLEOTIDE SEQUENCE [LARGE SCALE GENOMIC DNA]</scope>
    <source>
        <strain evidence="9">DSM 20639</strain>
    </source>
</reference>
<evidence type="ECO:0000256" key="1">
    <source>
        <dbReference type="ARBA" id="ARBA00022801"/>
    </source>
</evidence>
<feature type="domain" description="PNPLA" evidence="6">
    <location>
        <begin position="5"/>
        <end position="165"/>
    </location>
</feature>
<dbReference type="AlphaFoldDB" id="A0A1G7BEF2"/>
<feature type="active site" description="Proton acceptor" evidence="4">
    <location>
        <position position="152"/>
    </location>
</feature>
<dbReference type="PANTHER" id="PTHR14226:SF76">
    <property type="entry name" value="NTE FAMILY PROTEIN RSSA"/>
    <property type="match status" value="1"/>
</dbReference>
<feature type="short sequence motif" description="GXSXG" evidence="4">
    <location>
        <begin position="36"/>
        <end position="40"/>
    </location>
</feature>
<sequence length="397" mass="42210">MKVALVLGSGGARGWAHIGVIEELEARGHEIVAVSGSSIGAVVGGAWAARKLPELKEWITGLTKREVRKYYDWSLGGPGLLRGEKITAAIAGVVGNPRIEDLRAPFTVVCVDLLTGREVWFQKGPLQPAIRASFSLPGIFWPVRVGDRILVDGGVLNPLPVEPVLPTDFDAVVAVNLRGPVLHDPHEQYLEAKVSRDDNDDAAATSGADTSGNDTSGNGTSSNAASGLTAPLRAVADSHIFHRAGAALEGLRENMAQHSKGFTAATRAAISEAIHHRDPQAHPTPETESTASAAARELDIDAPTFGHNRAIESHVEAPEEILPDLPKGMSLFQVGELAIAAMQNAIGRYRAAAMPVSVRIEIPADIVDTLDFHMGKEMIAYGREKAARALDDFPRAN</sequence>
<dbReference type="InterPro" id="IPR050301">
    <property type="entry name" value="NTE"/>
</dbReference>
<evidence type="ECO:0000313" key="8">
    <source>
        <dbReference type="EMBL" id="SDE24756.1"/>
    </source>
</evidence>
<keyword evidence="3 4" id="KW-0443">Lipid metabolism</keyword>
<organism evidence="8 9">
    <name type="scientific">Actinobaculum suis</name>
    <dbReference type="NCBI Taxonomy" id="1657"/>
    <lineage>
        <taxon>Bacteria</taxon>
        <taxon>Bacillati</taxon>
        <taxon>Actinomycetota</taxon>
        <taxon>Actinomycetes</taxon>
        <taxon>Actinomycetales</taxon>
        <taxon>Actinomycetaceae</taxon>
        <taxon>Actinobaculum</taxon>
    </lineage>
</organism>
<evidence type="ECO:0000313" key="7">
    <source>
        <dbReference type="EMBL" id="MDY5153578.1"/>
    </source>
</evidence>
<dbReference type="GO" id="GO:0016042">
    <property type="term" value="P:lipid catabolic process"/>
    <property type="evidence" value="ECO:0007669"/>
    <property type="project" value="UniProtKB-UniRule"/>
</dbReference>
<reference evidence="8" key="1">
    <citation type="submission" date="2016-10" db="EMBL/GenBank/DDBJ databases">
        <authorList>
            <person name="de Groot N.N."/>
        </authorList>
    </citation>
    <scope>NUCLEOTIDE SEQUENCE [LARGE SCALE GENOMIC DNA]</scope>
    <source>
        <strain evidence="8">DSM 20639</strain>
    </source>
</reference>
<dbReference type="InterPro" id="IPR016035">
    <property type="entry name" value="Acyl_Trfase/lysoPLipase"/>
</dbReference>
<dbReference type="Proteomes" id="UP001273799">
    <property type="component" value="Unassembled WGS sequence"/>
</dbReference>
<dbReference type="Proteomes" id="UP000182744">
    <property type="component" value="Unassembled WGS sequence"/>
</dbReference>
<dbReference type="EMBL" id="FNAU01000004">
    <property type="protein sequence ID" value="SDE24756.1"/>
    <property type="molecule type" value="Genomic_DNA"/>
</dbReference>
<keyword evidence="9" id="KW-1185">Reference proteome</keyword>
<evidence type="ECO:0000313" key="9">
    <source>
        <dbReference type="Proteomes" id="UP000182744"/>
    </source>
</evidence>
<comment type="caution">
    <text evidence="4">Lacks conserved residue(s) required for the propagation of feature annotation.</text>
</comment>
<evidence type="ECO:0000256" key="5">
    <source>
        <dbReference type="SAM" id="MobiDB-lite"/>
    </source>
</evidence>
<dbReference type="InterPro" id="IPR002641">
    <property type="entry name" value="PNPLA_dom"/>
</dbReference>
<name>A0A1G7BEF2_9ACTO</name>